<sequence>MAGLAMRSWAGRRAQAMAATVLRKRKKPACAGLSWNWWAVQGSNLRPSPCEGDALPLS</sequence>
<dbReference type="AlphaFoldDB" id="A0A0S2FA09"/>
<dbReference type="AntiFam" id="ANF00011">
    <property type="entry name" value="tRNA translation"/>
</dbReference>
<organism evidence="1 2">
    <name type="scientific">Lysobacter antibioticus</name>
    <dbReference type="NCBI Taxonomy" id="84531"/>
    <lineage>
        <taxon>Bacteria</taxon>
        <taxon>Pseudomonadati</taxon>
        <taxon>Pseudomonadota</taxon>
        <taxon>Gammaproteobacteria</taxon>
        <taxon>Lysobacterales</taxon>
        <taxon>Lysobacteraceae</taxon>
        <taxon>Lysobacter</taxon>
    </lineage>
</organism>
<gene>
    <name evidence="1" type="ORF">LA76x_2241</name>
</gene>
<accession>A0A0S2FA09</accession>
<dbReference type="Proteomes" id="UP000060787">
    <property type="component" value="Chromosome"/>
</dbReference>
<reference evidence="1 2" key="1">
    <citation type="journal article" date="2015" name="BMC Genomics">
        <title>Comparative genomics and metabolic profiling of the genus Lysobacter.</title>
        <authorList>
            <person name="de Bruijn I."/>
            <person name="Cheng X."/>
            <person name="de Jager V."/>
            <person name="Exposito R.G."/>
            <person name="Watrous J."/>
            <person name="Patel N."/>
            <person name="Postma J."/>
            <person name="Dorrestein P.C."/>
            <person name="Kobayashi D."/>
            <person name="Raaijmakers J.M."/>
        </authorList>
    </citation>
    <scope>NUCLEOTIDE SEQUENCE [LARGE SCALE GENOMIC DNA]</scope>
    <source>
        <strain evidence="1 2">76</strain>
    </source>
</reference>
<protein>
    <submittedName>
        <fullName evidence="1">Uncharacterized protein</fullName>
    </submittedName>
</protein>
<keyword evidence="2" id="KW-1185">Reference proteome</keyword>
<evidence type="ECO:0000313" key="1">
    <source>
        <dbReference type="EMBL" id="ALN80375.1"/>
    </source>
</evidence>
<dbReference type="KEGG" id="lab:LA76x_2241"/>
<dbReference type="EMBL" id="CP011129">
    <property type="protein sequence ID" value="ALN80375.1"/>
    <property type="molecule type" value="Genomic_DNA"/>
</dbReference>
<proteinExistence type="predicted"/>
<evidence type="ECO:0000313" key="2">
    <source>
        <dbReference type="Proteomes" id="UP000060787"/>
    </source>
</evidence>
<name>A0A0S2FA09_LYSAN</name>